<evidence type="ECO:0000313" key="3">
    <source>
        <dbReference type="Proteomes" id="UP000319342"/>
    </source>
</evidence>
<keyword evidence="3" id="KW-1185">Reference proteome</keyword>
<organism evidence="2 3">
    <name type="scientific">Rohdeia mirabilis</name>
    <dbReference type="NCBI Taxonomy" id="2528008"/>
    <lineage>
        <taxon>Bacteria</taxon>
        <taxon>Pseudomonadati</taxon>
        <taxon>Planctomycetota</taxon>
        <taxon>Planctomycetia</taxon>
        <taxon>Planctomycetia incertae sedis</taxon>
        <taxon>Rohdeia</taxon>
    </lineage>
</organism>
<dbReference type="EMBL" id="CP036290">
    <property type="protein sequence ID" value="QDU86525.1"/>
    <property type="molecule type" value="Genomic_DNA"/>
</dbReference>
<evidence type="ECO:0000256" key="1">
    <source>
        <dbReference type="SAM" id="SignalP"/>
    </source>
</evidence>
<feature type="chain" id="PRO_5021709393" evidence="1">
    <location>
        <begin position="27"/>
        <end position="67"/>
    </location>
</feature>
<dbReference type="RefSeq" id="WP_145191925.1">
    <property type="nucleotide sequence ID" value="NZ_CP036290.1"/>
</dbReference>
<accession>A0A518D4X0</accession>
<sequence precursor="true">MIARSVCGPVAVLALFALPLARPLFAVPGPAQDAGASESVRLDDVHLTVDLSAFDEVTEAGDAFREL</sequence>
<dbReference type="Proteomes" id="UP000319342">
    <property type="component" value="Chromosome"/>
</dbReference>
<proteinExistence type="predicted"/>
<name>A0A518D4X0_9BACT</name>
<evidence type="ECO:0000313" key="2">
    <source>
        <dbReference type="EMBL" id="QDU86525.1"/>
    </source>
</evidence>
<dbReference type="AlphaFoldDB" id="A0A518D4X0"/>
<keyword evidence="1" id="KW-0732">Signal</keyword>
<feature type="signal peptide" evidence="1">
    <location>
        <begin position="1"/>
        <end position="26"/>
    </location>
</feature>
<gene>
    <name evidence="2" type="ORF">Pla163_36760</name>
</gene>
<reference evidence="2 3" key="1">
    <citation type="submission" date="2019-02" db="EMBL/GenBank/DDBJ databases">
        <title>Deep-cultivation of Planctomycetes and their phenomic and genomic characterization uncovers novel biology.</title>
        <authorList>
            <person name="Wiegand S."/>
            <person name="Jogler M."/>
            <person name="Boedeker C."/>
            <person name="Pinto D."/>
            <person name="Vollmers J."/>
            <person name="Rivas-Marin E."/>
            <person name="Kohn T."/>
            <person name="Peeters S.H."/>
            <person name="Heuer A."/>
            <person name="Rast P."/>
            <person name="Oberbeckmann S."/>
            <person name="Bunk B."/>
            <person name="Jeske O."/>
            <person name="Meyerdierks A."/>
            <person name="Storesund J.E."/>
            <person name="Kallscheuer N."/>
            <person name="Luecker S."/>
            <person name="Lage O.M."/>
            <person name="Pohl T."/>
            <person name="Merkel B.J."/>
            <person name="Hornburger P."/>
            <person name="Mueller R.-W."/>
            <person name="Bruemmer F."/>
            <person name="Labrenz M."/>
            <person name="Spormann A.M."/>
            <person name="Op den Camp H."/>
            <person name="Overmann J."/>
            <person name="Amann R."/>
            <person name="Jetten M.S.M."/>
            <person name="Mascher T."/>
            <person name="Medema M.H."/>
            <person name="Devos D.P."/>
            <person name="Kaster A.-K."/>
            <person name="Ovreas L."/>
            <person name="Rohde M."/>
            <person name="Galperin M.Y."/>
            <person name="Jogler C."/>
        </authorList>
    </citation>
    <scope>NUCLEOTIDE SEQUENCE [LARGE SCALE GENOMIC DNA]</scope>
    <source>
        <strain evidence="2 3">Pla163</strain>
    </source>
</reference>
<protein>
    <submittedName>
        <fullName evidence="2">Uncharacterized protein</fullName>
    </submittedName>
</protein>